<proteinExistence type="inferred from homology"/>
<dbReference type="CDD" id="cd12107">
    <property type="entry name" value="Hemerythrin"/>
    <property type="match status" value="1"/>
</dbReference>
<protein>
    <recommendedName>
        <fullName evidence="6">Hemerythrin-like domain-containing protein</fullName>
    </recommendedName>
</protein>
<comment type="similarity">
    <text evidence="1">Belongs to the hemerythrin family.</text>
</comment>
<evidence type="ECO:0000313" key="4">
    <source>
        <dbReference type="EMBL" id="GAA0575750.1"/>
    </source>
</evidence>
<keyword evidence="2" id="KW-0479">Metal-binding</keyword>
<keyword evidence="5" id="KW-1185">Reference proteome</keyword>
<organism evidence="4 5">
    <name type="scientific">Rhizomicrobium electricum</name>
    <dbReference type="NCBI Taxonomy" id="480070"/>
    <lineage>
        <taxon>Bacteria</taxon>
        <taxon>Pseudomonadati</taxon>
        <taxon>Pseudomonadota</taxon>
        <taxon>Alphaproteobacteria</taxon>
        <taxon>Micropepsales</taxon>
        <taxon>Micropepsaceae</taxon>
        <taxon>Rhizomicrobium</taxon>
    </lineage>
</organism>
<accession>A0ABN1EW48</accession>
<comment type="caution">
    <text evidence="4">The sequence shown here is derived from an EMBL/GenBank/DDBJ whole genome shotgun (WGS) entry which is preliminary data.</text>
</comment>
<evidence type="ECO:0008006" key="6">
    <source>
        <dbReference type="Google" id="ProtNLM"/>
    </source>
</evidence>
<evidence type="ECO:0000256" key="2">
    <source>
        <dbReference type="ARBA" id="ARBA00022723"/>
    </source>
</evidence>
<evidence type="ECO:0000256" key="1">
    <source>
        <dbReference type="ARBA" id="ARBA00010587"/>
    </source>
</evidence>
<gene>
    <name evidence="4" type="ORF">GCM10008942_25800</name>
</gene>
<dbReference type="InterPro" id="IPR035938">
    <property type="entry name" value="Hemerythrin-like_sf"/>
</dbReference>
<dbReference type="NCBIfam" id="TIGR02481">
    <property type="entry name" value="hemeryth_dom"/>
    <property type="match status" value="1"/>
</dbReference>
<evidence type="ECO:0000313" key="5">
    <source>
        <dbReference type="Proteomes" id="UP001499951"/>
    </source>
</evidence>
<dbReference type="Gene3D" id="1.20.120.50">
    <property type="entry name" value="Hemerythrin-like"/>
    <property type="match status" value="1"/>
</dbReference>
<dbReference type="InterPro" id="IPR012827">
    <property type="entry name" value="Hemerythrin_metal-bd"/>
</dbReference>
<keyword evidence="3" id="KW-0408">Iron</keyword>
<dbReference type="SUPFAM" id="SSF47188">
    <property type="entry name" value="Hemerythrin-like"/>
    <property type="match status" value="1"/>
</dbReference>
<dbReference type="EMBL" id="BAAADD010000006">
    <property type="protein sequence ID" value="GAA0575750.1"/>
    <property type="molecule type" value="Genomic_DNA"/>
</dbReference>
<name>A0ABN1EW48_9PROT</name>
<evidence type="ECO:0000256" key="3">
    <source>
        <dbReference type="ARBA" id="ARBA00023004"/>
    </source>
</evidence>
<dbReference type="Proteomes" id="UP001499951">
    <property type="component" value="Unassembled WGS sequence"/>
</dbReference>
<sequence length="140" mass="15622">MFEPESAMAVHLAPIGICTLDEQHLEMGGMLRAFQIAVLRGRPAAEIRVMIETSMAALRAHCRQEEALMTKSAYPDAAAHRLDHERLVLAASAFSEDVLHHRQPPEILNEHGDLLRSIFVAHMDRDDRALAQHLMRVGLG</sequence>
<reference evidence="4 5" key="1">
    <citation type="journal article" date="2019" name="Int. J. Syst. Evol. Microbiol.">
        <title>The Global Catalogue of Microorganisms (GCM) 10K type strain sequencing project: providing services to taxonomists for standard genome sequencing and annotation.</title>
        <authorList>
            <consortium name="The Broad Institute Genomics Platform"/>
            <consortium name="The Broad Institute Genome Sequencing Center for Infectious Disease"/>
            <person name="Wu L."/>
            <person name="Ma J."/>
        </authorList>
    </citation>
    <scope>NUCLEOTIDE SEQUENCE [LARGE SCALE GENOMIC DNA]</scope>
    <source>
        <strain evidence="4 5">JCM 15089</strain>
    </source>
</reference>